<feature type="compositionally biased region" description="Acidic residues" evidence="2">
    <location>
        <begin position="8"/>
        <end position="46"/>
    </location>
</feature>
<dbReference type="PROSITE" id="PS51450">
    <property type="entry name" value="LRR"/>
    <property type="match status" value="1"/>
</dbReference>
<evidence type="ECO:0000313" key="4">
    <source>
        <dbReference type="Proteomes" id="UP000324800"/>
    </source>
</evidence>
<protein>
    <submittedName>
        <fullName evidence="3">Uncharacterized protein</fullName>
    </submittedName>
</protein>
<dbReference type="EMBL" id="SNRW01005754">
    <property type="protein sequence ID" value="KAA6384452.1"/>
    <property type="molecule type" value="Genomic_DNA"/>
</dbReference>
<feature type="compositionally biased region" description="Basic residues" evidence="2">
    <location>
        <begin position="137"/>
        <end position="149"/>
    </location>
</feature>
<feature type="compositionally biased region" description="Basic and acidic residues" evidence="2">
    <location>
        <begin position="526"/>
        <end position="557"/>
    </location>
</feature>
<proteinExistence type="predicted"/>
<dbReference type="PANTHER" id="PTHR24114">
    <property type="entry name" value="LEUCINE RICH REPEAT FAMILY PROTEIN"/>
    <property type="match status" value="1"/>
</dbReference>
<keyword evidence="1" id="KW-0175">Coiled coil</keyword>
<dbReference type="OrthoDB" id="120976at2759"/>
<evidence type="ECO:0000256" key="1">
    <source>
        <dbReference type="SAM" id="Coils"/>
    </source>
</evidence>
<feature type="coiled-coil region" evidence="1">
    <location>
        <begin position="424"/>
        <end position="486"/>
    </location>
</feature>
<dbReference type="SMART" id="SM00368">
    <property type="entry name" value="LRR_RI"/>
    <property type="match status" value="5"/>
</dbReference>
<comment type="caution">
    <text evidence="3">The sequence shown here is derived from an EMBL/GenBank/DDBJ whole genome shotgun (WGS) entry which is preliminary data.</text>
</comment>
<dbReference type="Pfam" id="PF13516">
    <property type="entry name" value="LRR_6"/>
    <property type="match status" value="3"/>
</dbReference>
<evidence type="ECO:0000256" key="2">
    <source>
        <dbReference type="SAM" id="MobiDB-lite"/>
    </source>
</evidence>
<evidence type="ECO:0000313" key="3">
    <source>
        <dbReference type="EMBL" id="KAA6384452.1"/>
    </source>
</evidence>
<dbReference type="Proteomes" id="UP000324800">
    <property type="component" value="Unassembled WGS sequence"/>
</dbReference>
<feature type="region of interest" description="Disordered" evidence="2">
    <location>
        <begin position="137"/>
        <end position="163"/>
    </location>
</feature>
<gene>
    <name evidence="3" type="ORF">EZS28_020022</name>
</gene>
<accession>A0A5J4VPE1</accession>
<name>A0A5J4VPE1_9EUKA</name>
<dbReference type="Gene3D" id="3.80.10.10">
    <property type="entry name" value="Ribonuclease Inhibitor"/>
    <property type="match status" value="2"/>
</dbReference>
<dbReference type="AlphaFoldDB" id="A0A5J4VPE1"/>
<feature type="compositionally biased region" description="Low complexity" evidence="2">
    <location>
        <begin position="47"/>
        <end position="62"/>
    </location>
</feature>
<dbReference type="PANTHER" id="PTHR24114:SF2">
    <property type="entry name" value="F-BOX DOMAIN-CONTAINING PROTEIN-RELATED"/>
    <property type="match status" value="1"/>
</dbReference>
<dbReference type="InterPro" id="IPR001611">
    <property type="entry name" value="Leu-rich_rpt"/>
</dbReference>
<feature type="region of interest" description="Disordered" evidence="2">
    <location>
        <begin position="1"/>
        <end position="98"/>
    </location>
</feature>
<sequence>MNASGQQSDDEDEDYEQEGNEDGDDDEEQGNEDGENNEQSEQDEQEQQSSQQQEQEGNNNNNLDDDGSQNSEKMKKLKKKKKRKKKQKKFLTPEEQEYERLMKIERQRKALTPEICAVMDPHRAFEILIDPLPERHSKKKRPIKKRKIKGVGAPNPRAKTAEQACREALDPIADDDDEEDTEEEDPEARGICRIQSMTLASNNITEKGSKVLAISLKNNRFLTTLDLSHNRIGFIGGQAIAEMLAENEILAKLNLCDCKVGAQGMKMIGKALGKNINLVQLLLSQNAILDEGAIAIAEGIGSNKLLQLSEIDLSSNGISDIGGVQFANQLAYNCSNVNLSSNELENETVTSFIASLRTNTLLTQIDLRFNNSAHILVMAMDELLEQNKIRRKETFPARLSLQLDEIRADVQRVKDLQNQCLVDRKELQNKLIELINQRRELEETKKVCAEKEAVLMAEIESNAKLMQEYQERAQQCGAEVSKLKVDGDFKMRSLGMKITKTQALRDQATKKRIKIVAEIETEGNDEVEKKAQEEKEKEKKEKEDQEKSSDRINQEGT</sequence>
<reference evidence="3 4" key="1">
    <citation type="submission" date="2019-03" db="EMBL/GenBank/DDBJ databases">
        <title>Single cell metagenomics reveals metabolic interactions within the superorganism composed of flagellate Streblomastix strix and complex community of Bacteroidetes bacteria on its surface.</title>
        <authorList>
            <person name="Treitli S.C."/>
            <person name="Kolisko M."/>
            <person name="Husnik F."/>
            <person name="Keeling P."/>
            <person name="Hampl V."/>
        </authorList>
    </citation>
    <scope>NUCLEOTIDE SEQUENCE [LARGE SCALE GENOMIC DNA]</scope>
    <source>
        <strain evidence="3">ST1C</strain>
    </source>
</reference>
<dbReference type="SUPFAM" id="SSF52047">
    <property type="entry name" value="RNI-like"/>
    <property type="match status" value="1"/>
</dbReference>
<feature type="compositionally biased region" description="Basic residues" evidence="2">
    <location>
        <begin position="75"/>
        <end position="89"/>
    </location>
</feature>
<organism evidence="3 4">
    <name type="scientific">Streblomastix strix</name>
    <dbReference type="NCBI Taxonomy" id="222440"/>
    <lineage>
        <taxon>Eukaryota</taxon>
        <taxon>Metamonada</taxon>
        <taxon>Preaxostyla</taxon>
        <taxon>Oxymonadida</taxon>
        <taxon>Streblomastigidae</taxon>
        <taxon>Streblomastix</taxon>
    </lineage>
</organism>
<feature type="non-terminal residue" evidence="3">
    <location>
        <position position="557"/>
    </location>
</feature>
<feature type="region of interest" description="Disordered" evidence="2">
    <location>
        <begin position="522"/>
        <end position="557"/>
    </location>
</feature>
<dbReference type="InterPro" id="IPR032675">
    <property type="entry name" value="LRR_dom_sf"/>
</dbReference>
<dbReference type="InterPro" id="IPR052394">
    <property type="entry name" value="LRR-containing"/>
</dbReference>